<evidence type="ECO:0000256" key="2">
    <source>
        <dbReference type="SAM" id="MobiDB-lite"/>
    </source>
</evidence>
<feature type="domain" description="U1-type" evidence="3">
    <location>
        <begin position="276"/>
        <end position="310"/>
    </location>
</feature>
<feature type="coiled-coil region" evidence="1">
    <location>
        <begin position="79"/>
        <end position="147"/>
    </location>
</feature>
<evidence type="ECO:0000259" key="3">
    <source>
        <dbReference type="SMART" id="SM00451"/>
    </source>
</evidence>
<keyword evidence="1" id="KW-0175">Coiled coil</keyword>
<feature type="compositionally biased region" description="Basic residues" evidence="2">
    <location>
        <begin position="364"/>
        <end position="376"/>
    </location>
</feature>
<feature type="region of interest" description="Disordered" evidence="2">
    <location>
        <begin position="172"/>
        <end position="192"/>
    </location>
</feature>
<feature type="region of interest" description="Disordered" evidence="2">
    <location>
        <begin position="667"/>
        <end position="688"/>
    </location>
</feature>
<feature type="compositionally biased region" description="Basic and acidic residues" evidence="2">
    <location>
        <begin position="739"/>
        <end position="754"/>
    </location>
</feature>
<feature type="compositionally biased region" description="Basic and acidic residues" evidence="2">
    <location>
        <begin position="490"/>
        <end position="557"/>
    </location>
</feature>
<comment type="caution">
    <text evidence="4">The sequence shown here is derived from an EMBL/GenBank/DDBJ whole genome shotgun (WGS) entry which is preliminary data.</text>
</comment>
<feature type="domain" description="U1-type" evidence="3">
    <location>
        <begin position="203"/>
        <end position="237"/>
    </location>
</feature>
<feature type="compositionally biased region" description="Basic and acidic residues" evidence="2">
    <location>
        <begin position="616"/>
        <end position="634"/>
    </location>
</feature>
<dbReference type="InterPro" id="IPR036236">
    <property type="entry name" value="Znf_C2H2_sf"/>
</dbReference>
<feature type="compositionally biased region" description="Basic and acidic residues" evidence="2">
    <location>
        <begin position="567"/>
        <end position="589"/>
    </location>
</feature>
<feature type="compositionally biased region" description="Low complexity" evidence="2">
    <location>
        <begin position="1"/>
        <end position="17"/>
    </location>
</feature>
<feature type="compositionally biased region" description="Polar residues" evidence="2">
    <location>
        <begin position="48"/>
        <end position="72"/>
    </location>
</feature>
<dbReference type="InterPro" id="IPR055309">
    <property type="entry name" value="Znf318-like"/>
</dbReference>
<dbReference type="PANTHER" id="PTHR15577:SF2">
    <property type="entry name" value="ZINC FINGER PROTEIN 318"/>
    <property type="match status" value="1"/>
</dbReference>
<feature type="region of interest" description="Disordered" evidence="2">
    <location>
        <begin position="1"/>
        <end position="20"/>
    </location>
</feature>
<sequence>MSDSNSYNNNPYSTSAYQRSAYPSYTQNYGSNYTYQNYNQNQYENTNLSTPTGYSSSWNYSQPAPSVNSSKGTQEDAVANEMKQQKAQLLKQREDYVKKVIVLRRELELLRNQKHELIGSSSPPRDLDSIVRENEKLQDEIQTKMKAITNVIEMLSSIIKDGLSLSDLEHQIREESPKKSRSSKSPNNAIEPHSQFNYVHYDPELHWCRMCDKFPKTAKELLLHLQSKKHQDNIQENDVGDNTPWHKLPTEAELPHYEGAPKKRIPIKGLQFFISAPSWYCKLCDVWIGDLHCASQHLKSQVHFQNYQNFVEQNPHWEMEWLKDREKALSRSDKHDSTNSDNSVVSKKKKKKRDKKSFEFSSKDKKKKKRSKKHKRQSSDSSSSSSSSASSTDNEDGDKSRSIRVAMRNVKVESIMQEDLSGKWEMLGRLVEEHKKKAQLEEKLDIKHEPHNDNLINQWMTVHEPPEKEKYLLDSLKDRMKQKHILERAKFLEMEKRQKEKELEEKEEMDRRQREEKEAFEQRERERKELERLEYERILNKDRNQVKFKQTYREKQYRRNTSPSPSPERERERNRDKERERDREHDKSRRDKRSPHRYKRYSREDKNGTMTRSRSRSKDPDRRRQKSEERERPVQKKSSGPPSYKKLPFIGRMPLFKNKKFEEKVEKEIQKEDYDKPRQTRFEPGNLPRAFIPEPDVVCFPKLSSYPELTLPTPAPPVKPAPPPPKIIDVPKKVPPPPKIEEKKKEVTREHDDIFEGPQQFRNEEFDPNLYEEPSQLWNNVGTGYENMYPPMYPNYTEPLKEPDTVPISHMMPLQPPPMPPGEDELALLGISADDMAAQIF</sequence>
<evidence type="ECO:0000313" key="5">
    <source>
        <dbReference type="Proteomes" id="UP001516400"/>
    </source>
</evidence>
<feature type="region of interest" description="Disordered" evidence="2">
    <location>
        <begin position="800"/>
        <end position="823"/>
    </location>
</feature>
<feature type="region of interest" description="Disordered" evidence="2">
    <location>
        <begin position="490"/>
        <end position="651"/>
    </location>
</feature>
<feature type="compositionally biased region" description="Pro residues" evidence="2">
    <location>
        <begin position="713"/>
        <end position="726"/>
    </location>
</feature>
<feature type="compositionally biased region" description="Basic residues" evidence="2">
    <location>
        <begin position="590"/>
        <end position="600"/>
    </location>
</feature>
<dbReference type="InterPro" id="IPR003604">
    <property type="entry name" value="Matrin/U1-like-C_Znf_C2H2"/>
</dbReference>
<dbReference type="EMBL" id="JABFTP020000001">
    <property type="protein sequence ID" value="KAL3266280.1"/>
    <property type="molecule type" value="Genomic_DNA"/>
</dbReference>
<accession>A0ABD2MIY7</accession>
<keyword evidence="5" id="KW-1185">Reference proteome</keyword>
<dbReference type="SMART" id="SM00451">
    <property type="entry name" value="ZnF_U1"/>
    <property type="match status" value="2"/>
</dbReference>
<feature type="compositionally biased region" description="Basic and acidic residues" evidence="2">
    <location>
        <begin position="667"/>
        <end position="681"/>
    </location>
</feature>
<reference evidence="4 5" key="1">
    <citation type="journal article" date="2021" name="BMC Biol.">
        <title>Horizontally acquired antibacterial genes associated with adaptive radiation of ladybird beetles.</title>
        <authorList>
            <person name="Li H.S."/>
            <person name="Tang X.F."/>
            <person name="Huang Y.H."/>
            <person name="Xu Z.Y."/>
            <person name="Chen M.L."/>
            <person name="Du X.Y."/>
            <person name="Qiu B.Y."/>
            <person name="Chen P.T."/>
            <person name="Zhang W."/>
            <person name="Slipinski A."/>
            <person name="Escalona H.E."/>
            <person name="Waterhouse R.M."/>
            <person name="Zwick A."/>
            <person name="Pang H."/>
        </authorList>
    </citation>
    <scope>NUCLEOTIDE SEQUENCE [LARGE SCALE GENOMIC DNA]</scope>
    <source>
        <strain evidence="4">SYSU2018</strain>
    </source>
</reference>
<feature type="region of interest" description="Disordered" evidence="2">
    <location>
        <begin position="330"/>
        <end position="404"/>
    </location>
</feature>
<dbReference type="SUPFAM" id="SSF57667">
    <property type="entry name" value="beta-beta-alpha zinc fingers"/>
    <property type="match status" value="2"/>
</dbReference>
<evidence type="ECO:0000256" key="1">
    <source>
        <dbReference type="SAM" id="Coils"/>
    </source>
</evidence>
<feature type="region of interest" description="Disordered" evidence="2">
    <location>
        <begin position="43"/>
        <end position="73"/>
    </location>
</feature>
<feature type="compositionally biased region" description="Basic residues" evidence="2">
    <location>
        <begin position="346"/>
        <end position="355"/>
    </location>
</feature>
<gene>
    <name evidence="4" type="ORF">HHI36_010460</name>
</gene>
<dbReference type="PANTHER" id="PTHR15577">
    <property type="entry name" value="ZINC FINGER CONTAINING PROTEIN"/>
    <property type="match status" value="1"/>
</dbReference>
<feature type="region of interest" description="Disordered" evidence="2">
    <location>
        <begin position="712"/>
        <end position="766"/>
    </location>
</feature>
<organism evidence="4 5">
    <name type="scientific">Cryptolaemus montrouzieri</name>
    <dbReference type="NCBI Taxonomy" id="559131"/>
    <lineage>
        <taxon>Eukaryota</taxon>
        <taxon>Metazoa</taxon>
        <taxon>Ecdysozoa</taxon>
        <taxon>Arthropoda</taxon>
        <taxon>Hexapoda</taxon>
        <taxon>Insecta</taxon>
        <taxon>Pterygota</taxon>
        <taxon>Neoptera</taxon>
        <taxon>Endopterygota</taxon>
        <taxon>Coleoptera</taxon>
        <taxon>Polyphaga</taxon>
        <taxon>Cucujiformia</taxon>
        <taxon>Coccinelloidea</taxon>
        <taxon>Coccinellidae</taxon>
        <taxon>Scymninae</taxon>
        <taxon>Scymnini</taxon>
        <taxon>Cryptolaemus</taxon>
    </lineage>
</organism>
<dbReference type="Proteomes" id="UP001516400">
    <property type="component" value="Unassembled WGS sequence"/>
</dbReference>
<name>A0ABD2MIY7_9CUCU</name>
<feature type="compositionally biased region" description="Low complexity" evidence="2">
    <location>
        <begin position="379"/>
        <end position="391"/>
    </location>
</feature>
<dbReference type="AlphaFoldDB" id="A0ABD2MIY7"/>
<proteinExistence type="predicted"/>
<protein>
    <recommendedName>
        <fullName evidence="3">U1-type domain-containing protein</fullName>
    </recommendedName>
</protein>
<evidence type="ECO:0000313" key="4">
    <source>
        <dbReference type="EMBL" id="KAL3266280.1"/>
    </source>
</evidence>